<keyword evidence="2" id="KW-1185">Reference proteome</keyword>
<dbReference type="Proteomes" id="UP001157961">
    <property type="component" value="Unassembled WGS sequence"/>
</dbReference>
<name>A0ABY1PB97_9RHOB</name>
<evidence type="ECO:0000313" key="2">
    <source>
        <dbReference type="Proteomes" id="UP001157961"/>
    </source>
</evidence>
<accession>A0ABY1PB97</accession>
<proteinExistence type="predicted"/>
<evidence type="ECO:0000313" key="1">
    <source>
        <dbReference type="EMBL" id="SMP28461.1"/>
    </source>
</evidence>
<organism evidence="1 2">
    <name type="scientific">Shimia sagamensis</name>
    <dbReference type="NCBI Taxonomy" id="1566352"/>
    <lineage>
        <taxon>Bacteria</taxon>
        <taxon>Pseudomonadati</taxon>
        <taxon>Pseudomonadota</taxon>
        <taxon>Alphaproteobacteria</taxon>
        <taxon>Rhodobacterales</taxon>
        <taxon>Roseobacteraceae</taxon>
    </lineage>
</organism>
<comment type="caution">
    <text evidence="1">The sequence shown here is derived from an EMBL/GenBank/DDBJ whole genome shotgun (WGS) entry which is preliminary data.</text>
</comment>
<reference evidence="1 2" key="1">
    <citation type="submission" date="2017-05" db="EMBL/GenBank/DDBJ databases">
        <authorList>
            <person name="Varghese N."/>
            <person name="Submissions S."/>
        </authorList>
    </citation>
    <scope>NUCLEOTIDE SEQUENCE [LARGE SCALE GENOMIC DNA]</scope>
    <source>
        <strain evidence="1 2">DSM 29734</strain>
    </source>
</reference>
<gene>
    <name evidence="1" type="ORF">SAMN06265373_10642</name>
</gene>
<sequence length="122" mass="13545">MSVLRRYYDCIAEVRFCEAQGARNGYCTARCISLENAYFCQGAVEVVRQNIVIGAVGRQIGRSVLGLQVTPSLKRTFESGLCQMHFWLQNDRASADAVFAYDFVQTQNALTALNAALDDPIN</sequence>
<dbReference type="EMBL" id="FXTY01000006">
    <property type="protein sequence ID" value="SMP28461.1"/>
    <property type="molecule type" value="Genomic_DNA"/>
</dbReference>
<protein>
    <submittedName>
        <fullName evidence="1">Uncharacterized protein</fullName>
    </submittedName>
</protein>